<evidence type="ECO:0000259" key="2">
    <source>
        <dbReference type="Pfam" id="PF17919"/>
    </source>
</evidence>
<dbReference type="PANTHER" id="PTHR33067">
    <property type="entry name" value="RNA-DIRECTED DNA POLYMERASE-RELATED"/>
    <property type="match status" value="1"/>
</dbReference>
<evidence type="ECO:0000313" key="3">
    <source>
        <dbReference type="Proteomes" id="UP000694853"/>
    </source>
</evidence>
<name>A0A8B8K2Y6_ABRPR</name>
<dbReference type="AlphaFoldDB" id="A0A8B8K2Y6"/>
<sequence>MPEKSKDPGTFTIPCIIGYNRIDNAMLDLGASITVMPLSIFTSLSLGSLQPIGMVIKLANRSITNPAGIVEDVLVRVNNLIFLADFYILDMQEGESMKSTAPIILERPFLKTARMKIDVSYKRFIKDFSKIVIPLSKLLQKEAEFNFDEKCKESFNILKKALTTTPIIQPPDWRRLFELMCDASNFTVGVILAQQVGKLPHVIYYASRILDLAQCNYTTTEKELLVIVFALDKFRSYLLRSKVVIFTDHSILKYLLKKTNSKLRLISYRRPSWTLEDSKKSARCRTVSRPPGKHIPHVKDAKKQEEQSLGDMRCLNNPYYIVTSLMSRVLISWDPSYHFLVFYIYCLLLIMSQNGWKSRLPGLMMPGLL</sequence>
<dbReference type="SUPFAM" id="SSF56672">
    <property type="entry name" value="DNA/RNA polymerases"/>
    <property type="match status" value="1"/>
</dbReference>
<dbReference type="CDD" id="cd09274">
    <property type="entry name" value="RNase_HI_RT_Ty3"/>
    <property type="match status" value="1"/>
</dbReference>
<keyword evidence="1" id="KW-0812">Transmembrane</keyword>
<organism evidence="3 4">
    <name type="scientific">Abrus precatorius</name>
    <name type="common">Indian licorice</name>
    <name type="synonym">Glycine abrus</name>
    <dbReference type="NCBI Taxonomy" id="3816"/>
    <lineage>
        <taxon>Eukaryota</taxon>
        <taxon>Viridiplantae</taxon>
        <taxon>Streptophyta</taxon>
        <taxon>Embryophyta</taxon>
        <taxon>Tracheophyta</taxon>
        <taxon>Spermatophyta</taxon>
        <taxon>Magnoliopsida</taxon>
        <taxon>eudicotyledons</taxon>
        <taxon>Gunneridae</taxon>
        <taxon>Pentapetalae</taxon>
        <taxon>rosids</taxon>
        <taxon>fabids</taxon>
        <taxon>Fabales</taxon>
        <taxon>Fabaceae</taxon>
        <taxon>Papilionoideae</taxon>
        <taxon>50 kb inversion clade</taxon>
        <taxon>NPAAA clade</taxon>
        <taxon>indigoferoid/millettioid clade</taxon>
        <taxon>Abreae</taxon>
        <taxon>Abrus</taxon>
    </lineage>
</organism>
<dbReference type="CDD" id="cd00303">
    <property type="entry name" value="retropepsin_like"/>
    <property type="match status" value="1"/>
</dbReference>
<feature type="transmembrane region" description="Helical" evidence="1">
    <location>
        <begin position="337"/>
        <end position="356"/>
    </location>
</feature>
<dbReference type="Proteomes" id="UP000694853">
    <property type="component" value="Unplaced"/>
</dbReference>
<reference evidence="3" key="1">
    <citation type="journal article" date="2019" name="Toxins">
        <title>Detection of Abrin-Like and Prepropulchellin-Like Toxin Genes and Transcripts Using Whole Genome Sequencing and Full-Length Transcript Sequencing of Abrus precatorius.</title>
        <authorList>
            <person name="Hovde B.T."/>
            <person name="Daligault H.E."/>
            <person name="Hanschen E.R."/>
            <person name="Kunde Y.A."/>
            <person name="Johnson M.B."/>
            <person name="Starkenburg S.R."/>
            <person name="Johnson S.L."/>
        </authorList>
    </citation>
    <scope>NUCLEOTIDE SEQUENCE [LARGE SCALE GENOMIC DNA]</scope>
</reference>
<evidence type="ECO:0000256" key="1">
    <source>
        <dbReference type="SAM" id="Phobius"/>
    </source>
</evidence>
<dbReference type="InterPro" id="IPR041577">
    <property type="entry name" value="RT_RNaseH_2"/>
</dbReference>
<keyword evidence="3" id="KW-1185">Reference proteome</keyword>
<keyword evidence="1" id="KW-1133">Transmembrane helix</keyword>
<accession>A0A8B8K2Y6</accession>
<keyword evidence="1" id="KW-0472">Membrane</keyword>
<proteinExistence type="predicted"/>
<dbReference type="InterPro" id="IPR043502">
    <property type="entry name" value="DNA/RNA_pol_sf"/>
</dbReference>
<dbReference type="InterPro" id="IPR021109">
    <property type="entry name" value="Peptidase_aspartic_dom_sf"/>
</dbReference>
<evidence type="ECO:0000313" key="4">
    <source>
        <dbReference type="RefSeq" id="XP_027338021.1"/>
    </source>
</evidence>
<dbReference type="Gene3D" id="3.10.20.370">
    <property type="match status" value="1"/>
</dbReference>
<feature type="domain" description="Reverse transcriptase/retrotransposon-derived protein RNase H-like" evidence="2">
    <location>
        <begin position="147"/>
        <end position="245"/>
    </location>
</feature>
<dbReference type="GeneID" id="113851946"/>
<reference evidence="4" key="2">
    <citation type="submission" date="2025-08" db="UniProtKB">
        <authorList>
            <consortium name="RefSeq"/>
        </authorList>
    </citation>
    <scope>IDENTIFICATION</scope>
    <source>
        <tissue evidence="4">Young leaves</tissue>
    </source>
</reference>
<dbReference type="Pfam" id="PF17919">
    <property type="entry name" value="RT_RNaseH_2"/>
    <property type="match status" value="1"/>
</dbReference>
<dbReference type="OrthoDB" id="2020560at2759"/>
<dbReference type="PANTHER" id="PTHR33067:SF9">
    <property type="entry name" value="RNA-DIRECTED DNA POLYMERASE"/>
    <property type="match status" value="1"/>
</dbReference>
<gene>
    <name evidence="4" type="primary">LOC113851946</name>
</gene>
<protein>
    <submittedName>
        <fullName evidence="4">Uncharacterized protein LOC113851946</fullName>
    </submittedName>
</protein>
<dbReference type="RefSeq" id="XP_027338021.1">
    <property type="nucleotide sequence ID" value="XM_027482220.1"/>
</dbReference>
<dbReference type="KEGG" id="aprc:113851946"/>
<dbReference type="Gene3D" id="2.40.70.10">
    <property type="entry name" value="Acid Proteases"/>
    <property type="match status" value="1"/>
</dbReference>